<gene>
    <name evidence="1" type="ORF">Tdes44962_MAKER10012</name>
</gene>
<sequence length="132" mass="13506">VVQQGRGVRGLQFAVEGWAAAEGVVGEARGDDVVGEVLRGVAVFEELEDLGEFEEGARPAVVEGDGDCVGSLGEEGHEVYGHFVPVVALDGGGEVREAVDMVFVLAPVESVEPLVFGIDQPVSGDAGAPFGG</sequence>
<comment type="caution">
    <text evidence="1">The sequence shown here is derived from an EMBL/GenBank/DDBJ whole genome shotgun (WGS) entry which is preliminary data.</text>
</comment>
<keyword evidence="2" id="KW-1185">Reference proteome</keyword>
<feature type="non-terminal residue" evidence="1">
    <location>
        <position position="1"/>
    </location>
</feature>
<evidence type="ECO:0000313" key="1">
    <source>
        <dbReference type="EMBL" id="KAH9826629.1"/>
    </source>
</evidence>
<protein>
    <submittedName>
        <fullName evidence="1">Uncharacterized protein</fullName>
    </submittedName>
</protein>
<reference evidence="1 2" key="1">
    <citation type="journal article" date="2018" name="IMA Fungus">
        <title>IMA Genome-F 10: Nine draft genome sequences of Claviceps purpurea s.lat., including C. arundinis, C. humidiphila, and C. cf. spartinae, pseudomolecules for the pitch canker pathogen Fusarium circinatum, draft genome of Davidsoniella eucalypti, Grosmannia galeiformis, Quambalaria eucalypti, and Teratosphaeria destructans.</title>
        <authorList>
            <person name="Wingfield B.D."/>
            <person name="Liu M."/>
            <person name="Nguyen H.D."/>
            <person name="Lane F.A."/>
            <person name="Morgan S.W."/>
            <person name="De Vos L."/>
            <person name="Wilken P.M."/>
            <person name="Duong T.A."/>
            <person name="Aylward J."/>
            <person name="Coetzee M.P."/>
            <person name="Dadej K."/>
            <person name="De Beer Z.W."/>
            <person name="Findlay W."/>
            <person name="Havenga M."/>
            <person name="Kolarik M."/>
            <person name="Menzies J.G."/>
            <person name="Naidoo K."/>
            <person name="Pochopski O."/>
            <person name="Shoukouhi P."/>
            <person name="Santana Q.C."/>
            <person name="Seifert K.A."/>
            <person name="Soal N."/>
            <person name="Steenkamp E.T."/>
            <person name="Tatham C.T."/>
            <person name="van der Nest M.A."/>
            <person name="Wingfield M.J."/>
        </authorList>
    </citation>
    <scope>NUCLEOTIDE SEQUENCE [LARGE SCALE GENOMIC DNA]</scope>
    <source>
        <strain evidence="1">CMW44962</strain>
    </source>
</reference>
<organism evidence="1 2">
    <name type="scientific">Teratosphaeria destructans</name>
    <dbReference type="NCBI Taxonomy" id="418781"/>
    <lineage>
        <taxon>Eukaryota</taxon>
        <taxon>Fungi</taxon>
        <taxon>Dikarya</taxon>
        <taxon>Ascomycota</taxon>
        <taxon>Pezizomycotina</taxon>
        <taxon>Dothideomycetes</taxon>
        <taxon>Dothideomycetidae</taxon>
        <taxon>Mycosphaerellales</taxon>
        <taxon>Teratosphaeriaceae</taxon>
        <taxon>Teratosphaeria</taxon>
    </lineage>
</organism>
<name>A0A9W7W1T2_9PEZI</name>
<reference evidence="1 2" key="2">
    <citation type="journal article" date="2021" name="Curr. Genet.">
        <title>Genetic response to nitrogen starvation in the aggressive Eucalyptus foliar pathogen Teratosphaeria destructans.</title>
        <authorList>
            <person name="Havenga M."/>
            <person name="Wingfield B.D."/>
            <person name="Wingfield M.J."/>
            <person name="Dreyer L.L."/>
            <person name="Roets F."/>
            <person name="Aylward J."/>
        </authorList>
    </citation>
    <scope>NUCLEOTIDE SEQUENCE [LARGE SCALE GENOMIC DNA]</scope>
    <source>
        <strain evidence="1">CMW44962</strain>
    </source>
</reference>
<dbReference type="AlphaFoldDB" id="A0A9W7W1T2"/>
<accession>A0A9W7W1T2</accession>
<dbReference type="Proteomes" id="UP001138500">
    <property type="component" value="Unassembled WGS sequence"/>
</dbReference>
<proteinExistence type="predicted"/>
<evidence type="ECO:0000313" key="2">
    <source>
        <dbReference type="Proteomes" id="UP001138500"/>
    </source>
</evidence>
<dbReference type="EMBL" id="RIBY02001973">
    <property type="protein sequence ID" value="KAH9826629.1"/>
    <property type="molecule type" value="Genomic_DNA"/>
</dbReference>